<gene>
    <name evidence="1" type="ORF">A3F84_13750</name>
</gene>
<comment type="caution">
    <text evidence="1">The sequence shown here is derived from an EMBL/GenBank/DDBJ whole genome shotgun (WGS) entry which is preliminary data.</text>
</comment>
<proteinExistence type="predicted"/>
<dbReference type="EMBL" id="MFKF01000217">
    <property type="protein sequence ID" value="OGG49978.1"/>
    <property type="molecule type" value="Genomic_DNA"/>
</dbReference>
<reference evidence="1 2" key="1">
    <citation type="journal article" date="2016" name="Nat. Commun.">
        <title>Thousands of microbial genomes shed light on interconnected biogeochemical processes in an aquifer system.</title>
        <authorList>
            <person name="Anantharaman K."/>
            <person name="Brown C.T."/>
            <person name="Hug L.A."/>
            <person name="Sharon I."/>
            <person name="Castelle C.J."/>
            <person name="Probst A.J."/>
            <person name="Thomas B.C."/>
            <person name="Singh A."/>
            <person name="Wilkins M.J."/>
            <person name="Karaoz U."/>
            <person name="Brodie E.L."/>
            <person name="Williams K.H."/>
            <person name="Hubbard S.S."/>
            <person name="Banfield J.F."/>
        </authorList>
    </citation>
    <scope>NUCLEOTIDE SEQUENCE [LARGE SCALE GENOMIC DNA]</scope>
    <source>
        <strain evidence="2">RIFCSPLOWO2_12_FULL_64_10</strain>
    </source>
</reference>
<organism evidence="1 2">
    <name type="scientific">Handelsmanbacteria sp. (strain RIFCSPLOWO2_12_FULL_64_10)</name>
    <dbReference type="NCBI Taxonomy" id="1817868"/>
    <lineage>
        <taxon>Bacteria</taxon>
        <taxon>Candidatus Handelsmaniibacteriota</taxon>
    </lineage>
</organism>
<dbReference type="AlphaFoldDB" id="A0A1F6CLM1"/>
<dbReference type="Proteomes" id="UP000178606">
    <property type="component" value="Unassembled WGS sequence"/>
</dbReference>
<name>A0A1F6CLM1_HANXR</name>
<evidence type="ECO:0000313" key="1">
    <source>
        <dbReference type="EMBL" id="OGG49978.1"/>
    </source>
</evidence>
<evidence type="ECO:0000313" key="2">
    <source>
        <dbReference type="Proteomes" id="UP000178606"/>
    </source>
</evidence>
<protein>
    <submittedName>
        <fullName evidence="1">DUF2281 domain-containing protein</fullName>
    </submittedName>
</protein>
<accession>A0A1F6CLM1</accession>
<sequence>MNQKKAWQLFSDLPPEAQRQVTDFIAFLKMRYAPSHPHKTAKQTKLTKEAFIGMWRDREDLQDSSAWVRKVREREWGQHRE</sequence>